<sequence>MSNAGRLSLLGVRMIDVPTGERESD</sequence>
<protein>
    <submittedName>
        <fullName evidence="1">Uncharacterized protein</fullName>
    </submittedName>
</protein>
<feature type="non-terminal residue" evidence="1">
    <location>
        <position position="25"/>
    </location>
</feature>
<comment type="caution">
    <text evidence="1">The sequence shown here is derived from an EMBL/GenBank/DDBJ whole genome shotgun (WGS) entry which is preliminary data.</text>
</comment>
<evidence type="ECO:0000313" key="1">
    <source>
        <dbReference type="EMBL" id="GBO36630.1"/>
    </source>
</evidence>
<reference evidence="1 3" key="1">
    <citation type="journal article" date="2019" name="Sci. Rep.">
        <title>Orb-weaving spider Araneus ventricosus genome elucidates the spidroin gene catalogue.</title>
        <authorList>
            <person name="Kono N."/>
            <person name="Nakamura H."/>
            <person name="Ohtoshi R."/>
            <person name="Moran D.A.P."/>
            <person name="Shinohara A."/>
            <person name="Yoshida Y."/>
            <person name="Fujiwara M."/>
            <person name="Mori M."/>
            <person name="Tomita M."/>
            <person name="Arakawa K."/>
        </authorList>
    </citation>
    <scope>NUCLEOTIDE SEQUENCE [LARGE SCALE GENOMIC DNA]</scope>
</reference>
<evidence type="ECO:0000313" key="3">
    <source>
        <dbReference type="Proteomes" id="UP000499080"/>
    </source>
</evidence>
<dbReference type="EMBL" id="BGPR01060857">
    <property type="protein sequence ID" value="GBO36632.1"/>
    <property type="molecule type" value="Genomic_DNA"/>
</dbReference>
<gene>
    <name evidence="1" type="ORF">AVEN_177410_1</name>
    <name evidence="2" type="ORF">AVEN_203383_1</name>
</gene>
<name>A0A4Y2WJS6_ARAVE</name>
<evidence type="ECO:0000313" key="2">
    <source>
        <dbReference type="EMBL" id="GBO36632.1"/>
    </source>
</evidence>
<accession>A0A4Y2WJS6</accession>
<keyword evidence="3" id="KW-1185">Reference proteome</keyword>
<dbReference type="AlphaFoldDB" id="A0A4Y2WJS6"/>
<proteinExistence type="predicted"/>
<dbReference type="Proteomes" id="UP000499080">
    <property type="component" value="Unassembled WGS sequence"/>
</dbReference>
<dbReference type="EMBL" id="BGPR01060856">
    <property type="protein sequence ID" value="GBO36630.1"/>
    <property type="molecule type" value="Genomic_DNA"/>
</dbReference>
<organism evidence="1 3">
    <name type="scientific">Araneus ventricosus</name>
    <name type="common">Orbweaver spider</name>
    <name type="synonym">Epeira ventricosa</name>
    <dbReference type="NCBI Taxonomy" id="182803"/>
    <lineage>
        <taxon>Eukaryota</taxon>
        <taxon>Metazoa</taxon>
        <taxon>Ecdysozoa</taxon>
        <taxon>Arthropoda</taxon>
        <taxon>Chelicerata</taxon>
        <taxon>Arachnida</taxon>
        <taxon>Araneae</taxon>
        <taxon>Araneomorphae</taxon>
        <taxon>Entelegynae</taxon>
        <taxon>Araneoidea</taxon>
        <taxon>Araneidae</taxon>
        <taxon>Araneus</taxon>
    </lineage>
</organism>